<name>A0A9D4SCS1_DERFA</name>
<proteinExistence type="predicted"/>
<feature type="region of interest" description="Disordered" evidence="1">
    <location>
        <begin position="315"/>
        <end position="334"/>
    </location>
</feature>
<reference evidence="2" key="2">
    <citation type="journal article" date="2021" name="World Allergy Organ. J.">
        <title>Chromosome-level assembly of Dermatophagoides farinae genome and transcriptome reveals two novel allergens Der f 37 and Der f 39.</title>
        <authorList>
            <person name="Chen J."/>
            <person name="Cai Z."/>
            <person name="Fan D."/>
            <person name="Hu J."/>
            <person name="Hou Y."/>
            <person name="He Y."/>
            <person name="Zhang Z."/>
            <person name="Zhao Z."/>
            <person name="Gao P."/>
            <person name="Hu W."/>
            <person name="Sun J."/>
            <person name="Li J."/>
            <person name="Ji K."/>
        </authorList>
    </citation>
    <scope>NUCLEOTIDE SEQUENCE</scope>
    <source>
        <strain evidence="2">JKM2019</strain>
    </source>
</reference>
<protein>
    <submittedName>
        <fullName evidence="2">Uncharacterized protein</fullName>
    </submittedName>
</protein>
<gene>
    <name evidence="2" type="ORF">HUG17_7535</name>
</gene>
<evidence type="ECO:0000313" key="2">
    <source>
        <dbReference type="EMBL" id="KAH7637329.1"/>
    </source>
</evidence>
<accession>A0A9D4SCS1</accession>
<reference evidence="2" key="1">
    <citation type="submission" date="2020-06" db="EMBL/GenBank/DDBJ databases">
        <authorList>
            <person name="Ji K."/>
            <person name="Li J."/>
        </authorList>
    </citation>
    <scope>NUCLEOTIDE SEQUENCE</scope>
    <source>
        <strain evidence="2">JKM2019</strain>
        <tissue evidence="2">Whole body</tissue>
    </source>
</reference>
<feature type="region of interest" description="Disordered" evidence="1">
    <location>
        <begin position="48"/>
        <end position="71"/>
    </location>
</feature>
<feature type="compositionally biased region" description="Low complexity" evidence="1">
    <location>
        <begin position="48"/>
        <end position="63"/>
    </location>
</feature>
<organism evidence="2">
    <name type="scientific">Dermatophagoides farinae</name>
    <name type="common">American house dust mite</name>
    <dbReference type="NCBI Taxonomy" id="6954"/>
    <lineage>
        <taxon>Eukaryota</taxon>
        <taxon>Metazoa</taxon>
        <taxon>Ecdysozoa</taxon>
        <taxon>Arthropoda</taxon>
        <taxon>Chelicerata</taxon>
        <taxon>Arachnida</taxon>
        <taxon>Acari</taxon>
        <taxon>Acariformes</taxon>
        <taxon>Sarcoptiformes</taxon>
        <taxon>Astigmata</taxon>
        <taxon>Psoroptidia</taxon>
        <taxon>Analgoidea</taxon>
        <taxon>Pyroglyphidae</taxon>
        <taxon>Dermatophagoidinae</taxon>
        <taxon>Dermatophagoides</taxon>
    </lineage>
</organism>
<comment type="caution">
    <text evidence="2">The sequence shown here is derived from an EMBL/GenBank/DDBJ whole genome shotgun (WGS) entry which is preliminary data.</text>
</comment>
<evidence type="ECO:0000256" key="1">
    <source>
        <dbReference type="SAM" id="MobiDB-lite"/>
    </source>
</evidence>
<dbReference type="Proteomes" id="UP000828236">
    <property type="component" value="Unassembled WGS sequence"/>
</dbReference>
<dbReference type="AlphaFoldDB" id="A0A9D4SCS1"/>
<sequence>MTNGFDGHLYIPIYYPKSWIVHPSAIQQQQQQAIRSIPMQYSSSNSYHSYHYPSSSSSSPSQSKPHFSMNNPTIYPTSHSSAAFESFVGQTFTLPNTASSSTSKTNIMDHRHDPSSMSFVLQQLDQTLMQQQQQQQMNVENNSKSSSKKGLNNLWKALGKLTSNLSPSSSENTRSSKAMIADGSEQIQPYHPYPLKHIGGPYYVGPPILGIHDPDVELKFAMETSNNHLDRSGKNLATNEFMGDFLMNAAHHNVMVNDDHDDDNPYYYGIQHDENEPIMIVDQNHHHHHHYQSAPVPTTTSTITTTESINKSNQTVNNSISNQNSMRKNPLKTTTIKPNYNHHKESTINPTIVSTESPSSWKAIISTTTTPKPLITSTTTKTIINIDSSLSNHHQYTTIMDKNNASSNIFGPQSEWIPTSAAAAAARKQNSLKTSNVFKFPISF</sequence>
<dbReference type="EMBL" id="SDOV01000009">
    <property type="protein sequence ID" value="KAH7637329.1"/>
    <property type="molecule type" value="Genomic_DNA"/>
</dbReference>